<dbReference type="GeneID" id="97553241"/>
<sequence>MSGLMRLEDMDAIHGLPEDWQREAIIKLTEKMTDRSAKFPCIPAVQGHVLKHFRYGFINQGESQEAAGQLASLLHEFGLGSRDFGPYTSLVVLINTEHSRNDLAGVEYYERLFWQLLSRTTEYDAEPWPEGLPEEPSEHLWEFCYAGEPYFVYCGTPAHELRQSRYFPYMMLAFTPRWVLQQFNAREGQAERTKAMIRQRLVEYDPVPPHPDLKFYGAEDNYEWKQYFLRDNTESLSKCPFGRLHKEINR</sequence>
<dbReference type="PANTHER" id="PTHR40045:SF1">
    <property type="entry name" value="YQCI_YCGG FAMILY PROTEIN"/>
    <property type="match status" value="1"/>
</dbReference>
<dbReference type="RefSeq" id="WP_063477800.1">
    <property type="nucleotide sequence ID" value="NZ_CP147845.1"/>
</dbReference>
<dbReference type="PANTHER" id="PTHR40045">
    <property type="entry name" value="YCGG FAMILY PROTEIN"/>
    <property type="match status" value="1"/>
</dbReference>
<dbReference type="AlphaFoldDB" id="A0A163HGW5"/>
<evidence type="ECO:0008006" key="3">
    <source>
        <dbReference type="Google" id="ProtNLM"/>
    </source>
</evidence>
<reference evidence="1" key="1">
    <citation type="journal article" date="2016" name="Genome Announc.">
        <title>Draft genomes of two strains of Paenibacillus glucanolyticus with capability to degrade lignocellulose.</title>
        <authorList>
            <person name="Mathews S.L."/>
            <person name="Pawlak J."/>
            <person name="Grunden A.M."/>
        </authorList>
    </citation>
    <scope>NUCLEOTIDE SEQUENCE [LARGE SCALE GENOMIC DNA]</scope>
    <source>
        <strain evidence="1">SLM1</strain>
    </source>
</reference>
<proteinExistence type="predicted"/>
<evidence type="ECO:0000313" key="2">
    <source>
        <dbReference type="Proteomes" id="UP000076796"/>
    </source>
</evidence>
<dbReference type="Pfam" id="PF08892">
    <property type="entry name" value="YqcI_YcgG"/>
    <property type="match status" value="1"/>
</dbReference>
<dbReference type="STRING" id="59843.A3958_05860"/>
<dbReference type="OrthoDB" id="112290at2"/>
<comment type="caution">
    <text evidence="1">The sequence shown here is derived from an EMBL/GenBank/DDBJ whole genome shotgun (WGS) entry which is preliminary data.</text>
</comment>
<protein>
    <recommendedName>
        <fullName evidence="3">YqcI/YcgG family protein</fullName>
    </recommendedName>
</protein>
<evidence type="ECO:0000313" key="1">
    <source>
        <dbReference type="EMBL" id="KZS45477.1"/>
    </source>
</evidence>
<gene>
    <name evidence="1" type="ORF">AWU65_05855</name>
</gene>
<accession>A0A163HGW5</accession>
<dbReference type="EMBL" id="LWMH01000001">
    <property type="protein sequence ID" value="KZS45477.1"/>
    <property type="molecule type" value="Genomic_DNA"/>
</dbReference>
<dbReference type="Proteomes" id="UP000076796">
    <property type="component" value="Unassembled WGS sequence"/>
</dbReference>
<organism evidence="1 2">
    <name type="scientific">Paenibacillus glucanolyticus</name>
    <dbReference type="NCBI Taxonomy" id="59843"/>
    <lineage>
        <taxon>Bacteria</taxon>
        <taxon>Bacillati</taxon>
        <taxon>Bacillota</taxon>
        <taxon>Bacilli</taxon>
        <taxon>Bacillales</taxon>
        <taxon>Paenibacillaceae</taxon>
        <taxon>Paenibacillus</taxon>
    </lineage>
</organism>
<name>A0A163HGW5_9BACL</name>
<keyword evidence="2" id="KW-1185">Reference proteome</keyword>
<dbReference type="InterPro" id="IPR014988">
    <property type="entry name" value="Uncharacterised_YqcI/YcgG"/>
</dbReference>